<feature type="transmembrane region" description="Helical" evidence="6">
    <location>
        <begin position="46"/>
        <end position="66"/>
    </location>
</feature>
<feature type="transmembrane region" description="Helical" evidence="6">
    <location>
        <begin position="428"/>
        <end position="448"/>
    </location>
</feature>
<evidence type="ECO:0000256" key="4">
    <source>
        <dbReference type="ARBA" id="ARBA00022989"/>
    </source>
</evidence>
<keyword evidence="4 6" id="KW-1133">Transmembrane helix</keyword>
<proteinExistence type="predicted"/>
<organism evidence="8 9">
    <name type="scientific">Amnibacterium kyonggiense</name>
    <dbReference type="NCBI Taxonomy" id="595671"/>
    <lineage>
        <taxon>Bacteria</taxon>
        <taxon>Bacillati</taxon>
        <taxon>Actinomycetota</taxon>
        <taxon>Actinomycetes</taxon>
        <taxon>Micrococcales</taxon>
        <taxon>Microbacteriaceae</taxon>
        <taxon>Amnibacterium</taxon>
    </lineage>
</organism>
<dbReference type="InterPro" id="IPR036259">
    <property type="entry name" value="MFS_trans_sf"/>
</dbReference>
<feature type="domain" description="Major facilitator superfamily (MFS) profile" evidence="7">
    <location>
        <begin position="12"/>
        <end position="449"/>
    </location>
</feature>
<evidence type="ECO:0000256" key="5">
    <source>
        <dbReference type="ARBA" id="ARBA00023136"/>
    </source>
</evidence>
<sequence>MRRTVDVVARLTVAVLCLVQFVDVLGVTSATTAIPTIVRALDADGSAAALIGSAYATAFGGLLVVGARIGDRVGARRLVLAGVAAFGAIGGAAAFATDVRLVVLARALQGAAAAVTVPSALRLLLAVAERDPFRRRAVGLWSAAGAVAGACGFLVGGLLTQAAGWQAVFWIAGPVAVVLLVALIPLTAPLPRPVDRSQRIGPLGALLLVTAVACVVLGASLAERAEGRSLGGLLVLGGLVVAAALVAQQRRTTAPLLPSGGFRDRNLRTGAATAFVNTATTSAVAVLATIQLQTALSAPPLVAGLALLPISVGAVLGSLAAPRIGATLAPRRAAALGLAGIAAGDAGLAAAAASLPGTVVAGSVMGLGLGAASVPATAIGTDVPAGLVGGAAGVVNTAAQLGTALGVAGLVVLAGVVGGAAGTTVADLVAAAIALVMAIGLASVRGPARPRS</sequence>
<dbReference type="EMBL" id="SOAM01000001">
    <property type="protein sequence ID" value="TDS81026.1"/>
    <property type="molecule type" value="Genomic_DNA"/>
</dbReference>
<feature type="transmembrane region" description="Helical" evidence="6">
    <location>
        <begin position="333"/>
        <end position="353"/>
    </location>
</feature>
<keyword evidence="2" id="KW-0813">Transport</keyword>
<feature type="transmembrane region" description="Helical" evidence="6">
    <location>
        <begin position="267"/>
        <end position="290"/>
    </location>
</feature>
<dbReference type="Proteomes" id="UP000295344">
    <property type="component" value="Unassembled WGS sequence"/>
</dbReference>
<name>A0A4R7FT89_9MICO</name>
<dbReference type="InterPro" id="IPR011701">
    <property type="entry name" value="MFS"/>
</dbReference>
<dbReference type="PANTHER" id="PTHR42718:SF9">
    <property type="entry name" value="MAJOR FACILITATOR SUPERFAMILY MULTIDRUG TRANSPORTER MFSC"/>
    <property type="match status" value="1"/>
</dbReference>
<dbReference type="GO" id="GO:0022857">
    <property type="term" value="F:transmembrane transporter activity"/>
    <property type="evidence" value="ECO:0007669"/>
    <property type="project" value="InterPro"/>
</dbReference>
<dbReference type="Pfam" id="PF07690">
    <property type="entry name" value="MFS_1"/>
    <property type="match status" value="1"/>
</dbReference>
<dbReference type="AlphaFoldDB" id="A0A4R7FT89"/>
<comment type="subcellular location">
    <subcellularLocation>
        <location evidence="1">Cell membrane</location>
        <topology evidence="1">Multi-pass membrane protein</topology>
    </subcellularLocation>
</comment>
<feature type="transmembrane region" description="Helical" evidence="6">
    <location>
        <begin position="137"/>
        <end position="159"/>
    </location>
</feature>
<keyword evidence="3 6" id="KW-0812">Transmembrane</keyword>
<evidence type="ECO:0000256" key="3">
    <source>
        <dbReference type="ARBA" id="ARBA00022692"/>
    </source>
</evidence>
<dbReference type="SUPFAM" id="SSF103473">
    <property type="entry name" value="MFS general substrate transporter"/>
    <property type="match status" value="1"/>
</dbReference>
<dbReference type="Gene3D" id="1.20.1720.10">
    <property type="entry name" value="Multidrug resistance protein D"/>
    <property type="match status" value="1"/>
</dbReference>
<evidence type="ECO:0000313" key="9">
    <source>
        <dbReference type="Proteomes" id="UP000295344"/>
    </source>
</evidence>
<evidence type="ECO:0000256" key="2">
    <source>
        <dbReference type="ARBA" id="ARBA00022448"/>
    </source>
</evidence>
<dbReference type="Gene3D" id="1.20.1250.20">
    <property type="entry name" value="MFS general substrate transporter like domains"/>
    <property type="match status" value="1"/>
</dbReference>
<feature type="transmembrane region" description="Helical" evidence="6">
    <location>
        <begin position="302"/>
        <end position="321"/>
    </location>
</feature>
<accession>A0A4R7FT89</accession>
<keyword evidence="9" id="KW-1185">Reference proteome</keyword>
<feature type="transmembrane region" description="Helical" evidence="6">
    <location>
        <begin position="200"/>
        <end position="222"/>
    </location>
</feature>
<evidence type="ECO:0000256" key="6">
    <source>
        <dbReference type="SAM" id="Phobius"/>
    </source>
</evidence>
<feature type="transmembrane region" description="Helical" evidence="6">
    <location>
        <begin position="401"/>
        <end position="422"/>
    </location>
</feature>
<evidence type="ECO:0000259" key="7">
    <source>
        <dbReference type="PROSITE" id="PS50850"/>
    </source>
</evidence>
<dbReference type="InterPro" id="IPR020846">
    <property type="entry name" value="MFS_dom"/>
</dbReference>
<keyword evidence="5 6" id="KW-0472">Membrane</keyword>
<dbReference type="PROSITE" id="PS50850">
    <property type="entry name" value="MFS"/>
    <property type="match status" value="1"/>
</dbReference>
<feature type="transmembrane region" description="Helical" evidence="6">
    <location>
        <begin position="165"/>
        <end position="188"/>
    </location>
</feature>
<comment type="caution">
    <text evidence="8">The sequence shown here is derived from an EMBL/GenBank/DDBJ whole genome shotgun (WGS) entry which is preliminary data.</text>
</comment>
<dbReference type="PANTHER" id="PTHR42718">
    <property type="entry name" value="MAJOR FACILITATOR SUPERFAMILY MULTIDRUG TRANSPORTER MFSC"/>
    <property type="match status" value="1"/>
</dbReference>
<gene>
    <name evidence="8" type="ORF">CLV52_1599</name>
</gene>
<protein>
    <submittedName>
        <fullName evidence="8">MFS transporter</fullName>
    </submittedName>
</protein>
<feature type="transmembrane region" description="Helical" evidence="6">
    <location>
        <begin position="78"/>
        <end position="97"/>
    </location>
</feature>
<evidence type="ECO:0000313" key="8">
    <source>
        <dbReference type="EMBL" id="TDS81026.1"/>
    </source>
</evidence>
<reference evidence="8 9" key="1">
    <citation type="submission" date="2019-03" db="EMBL/GenBank/DDBJ databases">
        <title>Genomic Encyclopedia of Archaeal and Bacterial Type Strains, Phase II (KMG-II): from individual species to whole genera.</title>
        <authorList>
            <person name="Goeker M."/>
        </authorList>
    </citation>
    <scope>NUCLEOTIDE SEQUENCE [LARGE SCALE GENOMIC DNA]</scope>
    <source>
        <strain evidence="8 9">DSM 24782</strain>
    </source>
</reference>
<feature type="transmembrane region" description="Helical" evidence="6">
    <location>
        <begin position="228"/>
        <end position="247"/>
    </location>
</feature>
<dbReference type="GO" id="GO:0005886">
    <property type="term" value="C:plasma membrane"/>
    <property type="evidence" value="ECO:0007669"/>
    <property type="project" value="UniProtKB-SubCell"/>
</dbReference>
<feature type="transmembrane region" description="Helical" evidence="6">
    <location>
        <begin position="103"/>
        <end position="125"/>
    </location>
</feature>
<evidence type="ECO:0000256" key="1">
    <source>
        <dbReference type="ARBA" id="ARBA00004651"/>
    </source>
</evidence>